<protein>
    <submittedName>
        <fullName evidence="1">Uncharacterized protein</fullName>
    </submittedName>
</protein>
<dbReference type="OrthoDB" id="10443392at2759"/>
<gene>
    <name evidence="1" type="ORF">SDRG_15971</name>
</gene>
<dbReference type="VEuPathDB" id="FungiDB:SDRG_15971"/>
<organism evidence="1 2">
    <name type="scientific">Saprolegnia diclina (strain VS20)</name>
    <dbReference type="NCBI Taxonomy" id="1156394"/>
    <lineage>
        <taxon>Eukaryota</taxon>
        <taxon>Sar</taxon>
        <taxon>Stramenopiles</taxon>
        <taxon>Oomycota</taxon>
        <taxon>Saprolegniomycetes</taxon>
        <taxon>Saprolegniales</taxon>
        <taxon>Saprolegniaceae</taxon>
        <taxon>Saprolegnia</taxon>
    </lineage>
</organism>
<proteinExistence type="predicted"/>
<accession>T0PV83</accession>
<keyword evidence="2" id="KW-1185">Reference proteome</keyword>
<dbReference type="AlphaFoldDB" id="T0PV83"/>
<evidence type="ECO:0000313" key="1">
    <source>
        <dbReference type="EMBL" id="EQC26166.1"/>
    </source>
</evidence>
<dbReference type="Proteomes" id="UP000030762">
    <property type="component" value="Unassembled WGS sequence"/>
</dbReference>
<dbReference type="InParanoid" id="T0PV83"/>
<dbReference type="EMBL" id="JH767239">
    <property type="protein sequence ID" value="EQC26166.1"/>
    <property type="molecule type" value="Genomic_DNA"/>
</dbReference>
<evidence type="ECO:0000313" key="2">
    <source>
        <dbReference type="Proteomes" id="UP000030762"/>
    </source>
</evidence>
<dbReference type="GeneID" id="19956698"/>
<name>T0PV83_SAPDV</name>
<dbReference type="RefSeq" id="XP_008620381.1">
    <property type="nucleotide sequence ID" value="XM_008622159.1"/>
</dbReference>
<sequence length="238" mass="26958">MDKAALTQHIKRARPVLQEVEKSASDARWVGGANAPCNFCVKLHSTKTCTKLHRAILSGKVTCKVPSRRKVHFQLPPDFCCRYCLLAMRVVVDHCTTGCDRLRTDMMSDQVDRNFKPLADHDWPKLRPSDWDAYLVKTENEYKQARQLYSTFELEPGTVRLREKPTAQPHNETPTPVPAFIEIPALAHASSEVATPVRTPNEALAHAAIEETTESSSKRRRLSYISDDEYPFQGCTLH</sequence>
<reference evidence="1 2" key="1">
    <citation type="submission" date="2012-04" db="EMBL/GenBank/DDBJ databases">
        <title>The Genome Sequence of Saprolegnia declina VS20.</title>
        <authorList>
            <consortium name="The Broad Institute Genome Sequencing Platform"/>
            <person name="Russ C."/>
            <person name="Nusbaum C."/>
            <person name="Tyler B."/>
            <person name="van West P."/>
            <person name="Dieguez-Uribeondo J."/>
            <person name="de Bruijn I."/>
            <person name="Tripathy S."/>
            <person name="Jiang R."/>
            <person name="Young S.K."/>
            <person name="Zeng Q."/>
            <person name="Gargeya S."/>
            <person name="Fitzgerald M."/>
            <person name="Haas B."/>
            <person name="Abouelleil A."/>
            <person name="Alvarado L."/>
            <person name="Arachchi H.M."/>
            <person name="Berlin A."/>
            <person name="Chapman S.B."/>
            <person name="Goldberg J."/>
            <person name="Griggs A."/>
            <person name="Gujja S."/>
            <person name="Hansen M."/>
            <person name="Howarth C."/>
            <person name="Imamovic A."/>
            <person name="Larimer J."/>
            <person name="McCowen C."/>
            <person name="Montmayeur A."/>
            <person name="Murphy C."/>
            <person name="Neiman D."/>
            <person name="Pearson M."/>
            <person name="Priest M."/>
            <person name="Roberts A."/>
            <person name="Saif S."/>
            <person name="Shea T."/>
            <person name="Sisk P."/>
            <person name="Sykes S."/>
            <person name="Wortman J."/>
            <person name="Nusbaum C."/>
            <person name="Birren B."/>
        </authorList>
    </citation>
    <scope>NUCLEOTIDE SEQUENCE [LARGE SCALE GENOMIC DNA]</scope>
    <source>
        <strain evidence="1 2">VS20</strain>
    </source>
</reference>